<protein>
    <submittedName>
        <fullName evidence="3">YciI family protein</fullName>
    </submittedName>
</protein>
<name>A0ABW2PC95_9ACTN</name>
<gene>
    <name evidence="3" type="ORF">ACFQSB_26835</name>
</gene>
<dbReference type="Pfam" id="PF03795">
    <property type="entry name" value="YCII"/>
    <property type="match status" value="1"/>
</dbReference>
<evidence type="ECO:0000313" key="3">
    <source>
        <dbReference type="EMBL" id="MFC7385850.1"/>
    </source>
</evidence>
<dbReference type="Proteomes" id="UP001596496">
    <property type="component" value="Unassembled WGS sequence"/>
</dbReference>
<accession>A0ABW2PC95</accession>
<comment type="similarity">
    <text evidence="1">Belongs to the YciI family.</text>
</comment>
<dbReference type="EMBL" id="JBHTCG010000021">
    <property type="protein sequence ID" value="MFC7385850.1"/>
    <property type="molecule type" value="Genomic_DNA"/>
</dbReference>
<dbReference type="Gene3D" id="3.30.70.1060">
    <property type="entry name" value="Dimeric alpha+beta barrel"/>
    <property type="match status" value="1"/>
</dbReference>
<evidence type="ECO:0000256" key="1">
    <source>
        <dbReference type="ARBA" id="ARBA00007689"/>
    </source>
</evidence>
<dbReference type="InterPro" id="IPR005545">
    <property type="entry name" value="YCII"/>
</dbReference>
<dbReference type="RefSeq" id="WP_354850029.1">
    <property type="nucleotide sequence ID" value="NZ_JBHTCG010000021.1"/>
</dbReference>
<keyword evidence="4" id="KW-1185">Reference proteome</keyword>
<evidence type="ECO:0000259" key="2">
    <source>
        <dbReference type="Pfam" id="PF03795"/>
    </source>
</evidence>
<dbReference type="PANTHER" id="PTHR35174:SF3">
    <property type="entry name" value="BLL7171 PROTEIN"/>
    <property type="match status" value="1"/>
</dbReference>
<dbReference type="InterPro" id="IPR011008">
    <property type="entry name" value="Dimeric_a/b-barrel"/>
</dbReference>
<feature type="domain" description="YCII-related" evidence="2">
    <location>
        <begin position="3"/>
        <end position="110"/>
    </location>
</feature>
<organism evidence="3 4">
    <name type="scientific">Sphaerisporangium rhizosphaerae</name>
    <dbReference type="NCBI Taxonomy" id="2269375"/>
    <lineage>
        <taxon>Bacteria</taxon>
        <taxon>Bacillati</taxon>
        <taxon>Actinomycetota</taxon>
        <taxon>Actinomycetes</taxon>
        <taxon>Streptosporangiales</taxon>
        <taxon>Streptosporangiaceae</taxon>
        <taxon>Sphaerisporangium</taxon>
    </lineage>
</organism>
<dbReference type="SUPFAM" id="SSF54909">
    <property type="entry name" value="Dimeric alpha+beta barrel"/>
    <property type="match status" value="1"/>
</dbReference>
<comment type="caution">
    <text evidence="3">The sequence shown here is derived from an EMBL/GenBank/DDBJ whole genome shotgun (WGS) entry which is preliminary data.</text>
</comment>
<evidence type="ECO:0000313" key="4">
    <source>
        <dbReference type="Proteomes" id="UP001596496"/>
    </source>
</evidence>
<sequence>MLLIHNRPGYVDELSEADREALFGAVDSIMKELTETGELLRGEALADPSQSKTVRVRDGVPAITDGPFSEAKEQFAGYLLVECETPERAVEIAASWPDARYFAMEVRPVVHQSGPEA</sequence>
<proteinExistence type="inferred from homology"/>
<dbReference type="PANTHER" id="PTHR35174">
    <property type="entry name" value="BLL7171 PROTEIN-RELATED"/>
    <property type="match status" value="1"/>
</dbReference>
<reference evidence="4" key="1">
    <citation type="journal article" date="2019" name="Int. J. Syst. Evol. Microbiol.">
        <title>The Global Catalogue of Microorganisms (GCM) 10K type strain sequencing project: providing services to taxonomists for standard genome sequencing and annotation.</title>
        <authorList>
            <consortium name="The Broad Institute Genomics Platform"/>
            <consortium name="The Broad Institute Genome Sequencing Center for Infectious Disease"/>
            <person name="Wu L."/>
            <person name="Ma J."/>
        </authorList>
    </citation>
    <scope>NUCLEOTIDE SEQUENCE [LARGE SCALE GENOMIC DNA]</scope>
    <source>
        <strain evidence="4">CECT 7649</strain>
    </source>
</reference>